<dbReference type="InterPro" id="IPR009351">
    <property type="entry name" value="AlkZ-like"/>
</dbReference>
<dbReference type="EMBL" id="MWQN01000001">
    <property type="protein sequence ID" value="OPC79817.1"/>
    <property type="molecule type" value="Genomic_DNA"/>
</dbReference>
<reference evidence="1 2" key="1">
    <citation type="submission" date="2017-03" db="EMBL/GenBank/DDBJ databases">
        <title>Draft genome sequence of Streptomyces scabrisporus NF3, endophyte isolated from Amphipterygium adstringens.</title>
        <authorList>
            <person name="Vazquez M."/>
            <person name="Ceapa C.D."/>
            <person name="Rodriguez Luna D."/>
            <person name="Sanchez Esquivel S."/>
        </authorList>
    </citation>
    <scope>NUCLEOTIDE SEQUENCE [LARGE SCALE GENOMIC DNA]</scope>
    <source>
        <strain evidence="1 2">NF3</strain>
    </source>
</reference>
<name>A0A1T3NSE3_9ACTN</name>
<protein>
    <recommendedName>
        <fullName evidence="3">Winged helix DNA-binding domain-containing protein</fullName>
    </recommendedName>
</protein>
<evidence type="ECO:0000313" key="2">
    <source>
        <dbReference type="Proteomes" id="UP000190037"/>
    </source>
</evidence>
<organism evidence="1 2">
    <name type="scientific">Embleya scabrispora</name>
    <dbReference type="NCBI Taxonomy" id="159449"/>
    <lineage>
        <taxon>Bacteria</taxon>
        <taxon>Bacillati</taxon>
        <taxon>Actinomycetota</taxon>
        <taxon>Actinomycetes</taxon>
        <taxon>Kitasatosporales</taxon>
        <taxon>Streptomycetaceae</taxon>
        <taxon>Embleya</taxon>
    </lineage>
</organism>
<keyword evidence="2" id="KW-1185">Reference proteome</keyword>
<dbReference type="STRING" id="159449.B4N89_01645"/>
<comment type="caution">
    <text evidence="1">The sequence shown here is derived from an EMBL/GenBank/DDBJ whole genome shotgun (WGS) entry which is preliminary data.</text>
</comment>
<evidence type="ECO:0008006" key="3">
    <source>
        <dbReference type="Google" id="ProtNLM"/>
    </source>
</evidence>
<evidence type="ECO:0000313" key="1">
    <source>
        <dbReference type="EMBL" id="OPC79817.1"/>
    </source>
</evidence>
<gene>
    <name evidence="1" type="ORF">B4N89_01645</name>
</gene>
<dbReference type="OrthoDB" id="9148135at2"/>
<proteinExistence type="predicted"/>
<dbReference type="PANTHER" id="PTHR38479:SF2">
    <property type="entry name" value="WINGED HELIX DNA-BINDING DOMAIN-CONTAINING PROTEIN"/>
    <property type="match status" value="1"/>
</dbReference>
<dbReference type="AlphaFoldDB" id="A0A1T3NSE3"/>
<accession>A0A1T3NSE3</accession>
<dbReference type="Pfam" id="PF06224">
    <property type="entry name" value="AlkZ-like"/>
    <property type="match status" value="1"/>
</dbReference>
<dbReference type="Proteomes" id="UP000190037">
    <property type="component" value="Unassembled WGS sequence"/>
</dbReference>
<dbReference type="PANTHER" id="PTHR38479">
    <property type="entry name" value="LMO0824 PROTEIN"/>
    <property type="match status" value="1"/>
</dbReference>
<sequence length="389" mass="42808">MTSALPRITDDQRRARLGTRHRLAAGARAAHAEDAVRSVLLLHATDPATVYVSTCARLAEPSVAEVRRALYTDRSLVRMPGMRRTVYVVPRELVHVVQRSSTDAVAVTQRRVLLQFLASGGYDEAWLERVEADTVAALAEAGEATAIEMGARVPLLRTQIRVAVGKPYEANQGVSTRLLFTLSCEGRIVRAEPQGSWLSSRFRYTTMPPLPEIGKTEAKAELVRGWLAVFGPGTADDLKWWTGWTAADVRHALAAVRAVEVGLDDGTTGWVLPGDEEPEPAPEPWAALLPALDSTPMGWKARDWYITPALREHLFDRMGNIGPTVWWNGRVVGGWSTRPDGDLAWRALVDLDPEATKAIEAEVARHASWLEGTHITPRFRVPLDRALSA</sequence>
<dbReference type="RefSeq" id="WP_078974087.1">
    <property type="nucleotide sequence ID" value="NZ_MWQN01000001.1"/>
</dbReference>